<reference evidence="2" key="1">
    <citation type="submission" date="2021-06" db="EMBL/GenBank/DDBJ databases">
        <authorList>
            <person name="Kallberg Y."/>
            <person name="Tangrot J."/>
            <person name="Rosling A."/>
        </authorList>
    </citation>
    <scope>NUCLEOTIDE SEQUENCE</scope>
    <source>
        <strain evidence="2">87-6 pot B 2015</strain>
    </source>
</reference>
<organism evidence="2 3">
    <name type="scientific">Funneliformis mosseae</name>
    <name type="common">Endomycorrhizal fungus</name>
    <name type="synonym">Glomus mosseae</name>
    <dbReference type="NCBI Taxonomy" id="27381"/>
    <lineage>
        <taxon>Eukaryota</taxon>
        <taxon>Fungi</taxon>
        <taxon>Fungi incertae sedis</taxon>
        <taxon>Mucoromycota</taxon>
        <taxon>Glomeromycotina</taxon>
        <taxon>Glomeromycetes</taxon>
        <taxon>Glomerales</taxon>
        <taxon>Glomeraceae</taxon>
        <taxon>Funneliformis</taxon>
    </lineage>
</organism>
<comment type="caution">
    <text evidence="2">The sequence shown here is derived from an EMBL/GenBank/DDBJ whole genome shotgun (WGS) entry which is preliminary data.</text>
</comment>
<dbReference type="AlphaFoldDB" id="A0A9N9I0H0"/>
<name>A0A9N9I0H0_FUNMO</name>
<evidence type="ECO:0000313" key="2">
    <source>
        <dbReference type="EMBL" id="CAG8714916.1"/>
    </source>
</evidence>
<evidence type="ECO:0000256" key="1">
    <source>
        <dbReference type="SAM" id="MobiDB-lite"/>
    </source>
</evidence>
<proteinExistence type="predicted"/>
<gene>
    <name evidence="2" type="ORF">FMOSSE_LOCUS14573</name>
</gene>
<accession>A0A9N9I0H0</accession>
<sequence length="61" mass="6784">SPLDWTSPLGPKSNSPLLGIGQDPVPHFHIPNEITSSNTKHRECLFIKDGSFTNRNKLTEL</sequence>
<keyword evidence="3" id="KW-1185">Reference proteome</keyword>
<feature type="non-terminal residue" evidence="2">
    <location>
        <position position="61"/>
    </location>
</feature>
<protein>
    <submittedName>
        <fullName evidence="2">11211_t:CDS:1</fullName>
    </submittedName>
</protein>
<feature type="region of interest" description="Disordered" evidence="1">
    <location>
        <begin position="1"/>
        <end position="24"/>
    </location>
</feature>
<dbReference type="EMBL" id="CAJVPP010011609">
    <property type="protein sequence ID" value="CAG8714916.1"/>
    <property type="molecule type" value="Genomic_DNA"/>
</dbReference>
<evidence type="ECO:0000313" key="3">
    <source>
        <dbReference type="Proteomes" id="UP000789375"/>
    </source>
</evidence>
<dbReference type="Proteomes" id="UP000789375">
    <property type="component" value="Unassembled WGS sequence"/>
</dbReference>